<keyword evidence="2" id="KW-1185">Reference proteome</keyword>
<name>A0AAD7J5M4_9AGAR</name>
<sequence length="136" mass="14887">MKVFERKHGEIVETMENKGKEVARGVEKWGGDAKRTRDDALKSLTSSKAKLSGELTSMQSTVAGSTDSYSKEVQTQMQTMNSTCSTAFDRQTHTKQACIETTTSLGVEVQTEYKSLQQGMASTSRNIEGAIARVVL</sequence>
<protein>
    <submittedName>
        <fullName evidence="1">Uncharacterized protein</fullName>
    </submittedName>
</protein>
<gene>
    <name evidence="1" type="ORF">DFH07DRAFT_460971</name>
</gene>
<organism evidence="1 2">
    <name type="scientific">Mycena maculata</name>
    <dbReference type="NCBI Taxonomy" id="230809"/>
    <lineage>
        <taxon>Eukaryota</taxon>
        <taxon>Fungi</taxon>
        <taxon>Dikarya</taxon>
        <taxon>Basidiomycota</taxon>
        <taxon>Agaricomycotina</taxon>
        <taxon>Agaricomycetes</taxon>
        <taxon>Agaricomycetidae</taxon>
        <taxon>Agaricales</taxon>
        <taxon>Marasmiineae</taxon>
        <taxon>Mycenaceae</taxon>
        <taxon>Mycena</taxon>
    </lineage>
</organism>
<dbReference type="AlphaFoldDB" id="A0AAD7J5M4"/>
<evidence type="ECO:0000313" key="2">
    <source>
        <dbReference type="Proteomes" id="UP001215280"/>
    </source>
</evidence>
<comment type="caution">
    <text evidence="1">The sequence shown here is derived from an EMBL/GenBank/DDBJ whole genome shotgun (WGS) entry which is preliminary data.</text>
</comment>
<evidence type="ECO:0000313" key="1">
    <source>
        <dbReference type="EMBL" id="KAJ7757235.1"/>
    </source>
</evidence>
<proteinExistence type="predicted"/>
<dbReference type="EMBL" id="JARJLG010000059">
    <property type="protein sequence ID" value="KAJ7757235.1"/>
    <property type="molecule type" value="Genomic_DNA"/>
</dbReference>
<dbReference type="Proteomes" id="UP001215280">
    <property type="component" value="Unassembled WGS sequence"/>
</dbReference>
<accession>A0AAD7J5M4</accession>
<reference evidence="1" key="1">
    <citation type="submission" date="2023-03" db="EMBL/GenBank/DDBJ databases">
        <title>Massive genome expansion in bonnet fungi (Mycena s.s.) driven by repeated elements and novel gene families across ecological guilds.</title>
        <authorList>
            <consortium name="Lawrence Berkeley National Laboratory"/>
            <person name="Harder C.B."/>
            <person name="Miyauchi S."/>
            <person name="Viragh M."/>
            <person name="Kuo A."/>
            <person name="Thoen E."/>
            <person name="Andreopoulos B."/>
            <person name="Lu D."/>
            <person name="Skrede I."/>
            <person name="Drula E."/>
            <person name="Henrissat B."/>
            <person name="Morin E."/>
            <person name="Kohler A."/>
            <person name="Barry K."/>
            <person name="LaButti K."/>
            <person name="Morin E."/>
            <person name="Salamov A."/>
            <person name="Lipzen A."/>
            <person name="Mereny Z."/>
            <person name="Hegedus B."/>
            <person name="Baldrian P."/>
            <person name="Stursova M."/>
            <person name="Weitz H."/>
            <person name="Taylor A."/>
            <person name="Grigoriev I.V."/>
            <person name="Nagy L.G."/>
            <person name="Martin F."/>
            <person name="Kauserud H."/>
        </authorList>
    </citation>
    <scope>NUCLEOTIDE SEQUENCE</scope>
    <source>
        <strain evidence="1">CBHHK188m</strain>
    </source>
</reference>